<evidence type="ECO:0000313" key="1">
    <source>
        <dbReference type="EMBL" id="AFV75299.1"/>
    </source>
</evidence>
<organism evidence="1 2">
    <name type="scientific">Thermus oshimai JL-2</name>
    <dbReference type="NCBI Taxonomy" id="751945"/>
    <lineage>
        <taxon>Bacteria</taxon>
        <taxon>Thermotogati</taxon>
        <taxon>Deinococcota</taxon>
        <taxon>Deinococci</taxon>
        <taxon>Thermales</taxon>
        <taxon>Thermaceae</taxon>
        <taxon>Thermus</taxon>
    </lineage>
</organism>
<dbReference type="RefSeq" id="WP_016328499.1">
    <property type="nucleotide sequence ID" value="NC_019386.1"/>
</dbReference>
<protein>
    <submittedName>
        <fullName evidence="1">Uncharacterized protein</fullName>
    </submittedName>
</protein>
<keyword evidence="2" id="KW-1185">Reference proteome</keyword>
<name>K7R362_THEOS</name>
<dbReference type="EMBL" id="CP003249">
    <property type="protein sequence ID" value="AFV75299.1"/>
    <property type="molecule type" value="Genomic_DNA"/>
</dbReference>
<dbReference type="eggNOG" id="ENOG5032RZI">
    <property type="taxonomic scope" value="Bacteria"/>
</dbReference>
<reference evidence="1 2" key="1">
    <citation type="journal article" date="2013" name="Genome Announc.">
        <title>Whole Genome Sequencing of Thermus oshimai JL-2 and Thermus thermophilus JL-18, Incomplete Denitrifiers from the United States Great Basin.</title>
        <authorList>
            <person name="Murugapiran S.K."/>
            <person name="Huntemann M."/>
            <person name="Wei C.L."/>
            <person name="Han J."/>
            <person name="Detter J.C."/>
            <person name="Han C.S."/>
            <person name="Erkkila T.H."/>
            <person name="Teshima H."/>
            <person name="Chen A."/>
            <person name="Kyrpides N."/>
            <person name="Mavrommatis K."/>
            <person name="Markowitz V."/>
            <person name="Szeto E."/>
            <person name="Ivanova N."/>
            <person name="Pagani I."/>
            <person name="Lam J."/>
            <person name="McDonald A.I."/>
            <person name="Dodsworth J.A."/>
            <person name="Pati A."/>
            <person name="Goodwin L."/>
            <person name="Peters L."/>
            <person name="Pitluck S."/>
            <person name="Woyke T."/>
            <person name="Hedlund B.P."/>
        </authorList>
    </citation>
    <scope>NUCLEOTIDE SEQUENCE</scope>
    <source>
        <strain evidence="1 2">JL-2</strain>
    </source>
</reference>
<gene>
    <name evidence="1" type="ORF">Theos_0217</name>
</gene>
<evidence type="ECO:0000313" key="2">
    <source>
        <dbReference type="Proteomes" id="UP000000211"/>
    </source>
</evidence>
<dbReference type="KEGG" id="tos:Theos_0217"/>
<dbReference type="Proteomes" id="UP000000211">
    <property type="component" value="Chromosome"/>
</dbReference>
<dbReference type="HOGENOM" id="CLU_112427_0_0_0"/>
<sequence>MEEAVLEILTRYLSPQAARNLLLKAAKGPLPSSPWEWARFLEGPLWQELKALLPFREMPRELKRLIGELKALAPQVAEEEAEEEEEANLPPEVVDLENPEARHALARRLARLEGVLGVVVVGQRGREELLAGEAPPFEAVHFLLGRQGYRAFYALLPQGLVALRPLEGGYVGVMARKEANIGRLLHALRRITTPTEVGG</sequence>
<dbReference type="AlphaFoldDB" id="K7R362"/>
<dbReference type="PATRIC" id="fig|751945.3.peg.212"/>
<dbReference type="OrthoDB" id="32311at2"/>
<proteinExistence type="predicted"/>
<accession>K7R362</accession>